<evidence type="ECO:0000313" key="1">
    <source>
        <dbReference type="EMBL" id="CAG5909162.1"/>
    </source>
</evidence>
<comment type="caution">
    <text evidence="1">The sequence shown here is derived from an EMBL/GenBank/DDBJ whole genome shotgun (WGS) entry which is preliminary data.</text>
</comment>
<dbReference type="PANTHER" id="PTHR34561:SF1">
    <property type="entry name" value="NADH DEHYDROGENASE [UBIQUINONE] 1 ALPHA SUBCOMPLEX ASSEMBLY FACTOR 8"/>
    <property type="match status" value="1"/>
</dbReference>
<dbReference type="AlphaFoldDB" id="A0A8S4AW23"/>
<name>A0A8S4AW23_9TELE</name>
<dbReference type="InterPro" id="IPR034595">
    <property type="entry name" value="NDUFAF8"/>
</dbReference>
<dbReference type="GO" id="GO:0005739">
    <property type="term" value="C:mitochondrion"/>
    <property type="evidence" value="ECO:0007669"/>
    <property type="project" value="InterPro"/>
</dbReference>
<proteinExistence type="predicted"/>
<gene>
    <name evidence="1" type="ORF">MMEN_LOCUS9749</name>
</gene>
<accession>A0A8S4AW23</accession>
<dbReference type="OrthoDB" id="3821113at2759"/>
<evidence type="ECO:0000313" key="2">
    <source>
        <dbReference type="Proteomes" id="UP000677803"/>
    </source>
</evidence>
<protein>
    <submittedName>
        <fullName evidence="1">(Atlantic silverside) hypothetical protein</fullName>
    </submittedName>
</protein>
<dbReference type="PANTHER" id="PTHR34561">
    <property type="entry name" value="NADH DEHYDROGENASE [UBIQUINONE] 1 ALPHA SUBCOMPLEX ASSEMBLY FACTOR 8"/>
    <property type="match status" value="1"/>
</dbReference>
<keyword evidence="2" id="KW-1185">Reference proteome</keyword>
<dbReference type="EMBL" id="CAJRST010010001">
    <property type="protein sequence ID" value="CAG5909162.1"/>
    <property type="molecule type" value="Genomic_DNA"/>
</dbReference>
<reference evidence="1" key="1">
    <citation type="submission" date="2021-05" db="EMBL/GenBank/DDBJ databases">
        <authorList>
            <person name="Tigano A."/>
        </authorList>
    </citation>
    <scope>NUCLEOTIDE SEQUENCE</scope>
</reference>
<sequence length="76" mass="8295">MSGSNVWSRSREKLKLFPEIFAQCADEAAIYGKCVSDTTTGKQELKKDLCAREFEALKMCFRNAVSGAVQGPCSGV</sequence>
<organism evidence="1 2">
    <name type="scientific">Menidia menidia</name>
    <name type="common">Atlantic silverside</name>
    <dbReference type="NCBI Taxonomy" id="238744"/>
    <lineage>
        <taxon>Eukaryota</taxon>
        <taxon>Metazoa</taxon>
        <taxon>Chordata</taxon>
        <taxon>Craniata</taxon>
        <taxon>Vertebrata</taxon>
        <taxon>Euteleostomi</taxon>
        <taxon>Actinopterygii</taxon>
        <taxon>Neopterygii</taxon>
        <taxon>Teleostei</taxon>
        <taxon>Neoteleostei</taxon>
        <taxon>Acanthomorphata</taxon>
        <taxon>Ovalentaria</taxon>
        <taxon>Atherinomorphae</taxon>
        <taxon>Atheriniformes</taxon>
        <taxon>Atherinopsidae</taxon>
        <taxon>Menidiinae</taxon>
        <taxon>Menidia</taxon>
    </lineage>
</organism>
<dbReference type="GO" id="GO:0032981">
    <property type="term" value="P:mitochondrial respiratory chain complex I assembly"/>
    <property type="evidence" value="ECO:0007669"/>
    <property type="project" value="InterPro"/>
</dbReference>
<dbReference type="Proteomes" id="UP000677803">
    <property type="component" value="Unassembled WGS sequence"/>
</dbReference>